<dbReference type="EMBL" id="LAZR01007056">
    <property type="protein sequence ID" value="KKM87768.1"/>
    <property type="molecule type" value="Genomic_DNA"/>
</dbReference>
<proteinExistence type="predicted"/>
<gene>
    <name evidence="1" type="ORF">LCGC14_1265560</name>
</gene>
<sequence>MKIKESHLELYEYMRHRYRKGKQFTKTDLLEIYSKFVIPNKTRHDYREFTEDEIYRNASAWLNGAISILIRRGYLGLTFRKNIISQKIEVE</sequence>
<comment type="caution">
    <text evidence="1">The sequence shown here is derived from an EMBL/GenBank/DDBJ whole genome shotgun (WGS) entry which is preliminary data.</text>
</comment>
<protein>
    <submittedName>
        <fullName evidence="1">Uncharacterized protein</fullName>
    </submittedName>
</protein>
<organism evidence="1">
    <name type="scientific">marine sediment metagenome</name>
    <dbReference type="NCBI Taxonomy" id="412755"/>
    <lineage>
        <taxon>unclassified sequences</taxon>
        <taxon>metagenomes</taxon>
        <taxon>ecological metagenomes</taxon>
    </lineage>
</organism>
<name>A0A0F9L1U0_9ZZZZ</name>
<evidence type="ECO:0000313" key="1">
    <source>
        <dbReference type="EMBL" id="KKM87768.1"/>
    </source>
</evidence>
<reference evidence="1" key="1">
    <citation type="journal article" date="2015" name="Nature">
        <title>Complex archaea that bridge the gap between prokaryotes and eukaryotes.</title>
        <authorList>
            <person name="Spang A."/>
            <person name="Saw J.H."/>
            <person name="Jorgensen S.L."/>
            <person name="Zaremba-Niedzwiedzka K."/>
            <person name="Martijn J."/>
            <person name="Lind A.E."/>
            <person name="van Eijk R."/>
            <person name="Schleper C."/>
            <person name="Guy L."/>
            <person name="Ettema T.J."/>
        </authorList>
    </citation>
    <scope>NUCLEOTIDE SEQUENCE</scope>
</reference>
<dbReference type="AlphaFoldDB" id="A0A0F9L1U0"/>
<accession>A0A0F9L1U0</accession>